<reference evidence="1" key="1">
    <citation type="journal article" date="2014" name="Front. Microbiol.">
        <title>High frequency of phylogenetically diverse reductive dehalogenase-homologous genes in deep subseafloor sedimentary metagenomes.</title>
        <authorList>
            <person name="Kawai M."/>
            <person name="Futagami T."/>
            <person name="Toyoda A."/>
            <person name="Takaki Y."/>
            <person name="Nishi S."/>
            <person name="Hori S."/>
            <person name="Arai W."/>
            <person name="Tsubouchi T."/>
            <person name="Morono Y."/>
            <person name="Uchiyama I."/>
            <person name="Ito T."/>
            <person name="Fujiyama A."/>
            <person name="Inagaki F."/>
            <person name="Takami H."/>
        </authorList>
    </citation>
    <scope>NUCLEOTIDE SEQUENCE</scope>
    <source>
        <strain evidence="1">Expedition CK06-06</strain>
    </source>
</reference>
<dbReference type="EMBL" id="BART01018537">
    <property type="protein sequence ID" value="GAG75649.1"/>
    <property type="molecule type" value="Genomic_DNA"/>
</dbReference>
<protein>
    <submittedName>
        <fullName evidence="1">Uncharacterized protein</fullName>
    </submittedName>
</protein>
<dbReference type="GO" id="GO:0005975">
    <property type="term" value="P:carbohydrate metabolic process"/>
    <property type="evidence" value="ECO:0007669"/>
    <property type="project" value="InterPro"/>
</dbReference>
<dbReference type="AlphaFoldDB" id="X1A1L5"/>
<sequence length="191" mass="21038">TILAITILILSITTTTIPITPVSAIPDPYTTTDYEAALIKTSDFLVSCQDIDGWWHDTPTADYSYKSYRATANGILHLLASYRITGDTDHLASADLAGQALLDKFTTNGLFDCTASGEYLGGSQRMNQISTMLTAWIELYEITEDEAYLSAATAMGDWLLSSGARNLFDPPYDQALGEWYGSFWWYVNEAG</sequence>
<comment type="caution">
    <text evidence="1">The sequence shown here is derived from an EMBL/GenBank/DDBJ whole genome shotgun (WGS) entry which is preliminary data.</text>
</comment>
<dbReference type="Gene3D" id="1.50.10.20">
    <property type="match status" value="1"/>
</dbReference>
<dbReference type="SUPFAM" id="SSF48208">
    <property type="entry name" value="Six-hairpin glycosidases"/>
    <property type="match status" value="1"/>
</dbReference>
<feature type="non-terminal residue" evidence="1">
    <location>
        <position position="1"/>
    </location>
</feature>
<organism evidence="1">
    <name type="scientific">marine sediment metagenome</name>
    <dbReference type="NCBI Taxonomy" id="412755"/>
    <lineage>
        <taxon>unclassified sequences</taxon>
        <taxon>metagenomes</taxon>
        <taxon>ecological metagenomes</taxon>
    </lineage>
</organism>
<evidence type="ECO:0000313" key="1">
    <source>
        <dbReference type="EMBL" id="GAG75649.1"/>
    </source>
</evidence>
<gene>
    <name evidence="1" type="ORF">S01H4_34964</name>
</gene>
<name>X1A1L5_9ZZZZ</name>
<dbReference type="InterPro" id="IPR008928">
    <property type="entry name" value="6-hairpin_glycosidase_sf"/>
</dbReference>
<proteinExistence type="predicted"/>
<accession>X1A1L5</accession>